<protein>
    <submittedName>
        <fullName evidence="1">Uncharacterized protein</fullName>
    </submittedName>
</protein>
<dbReference type="EMBL" id="KE145354">
    <property type="protein sequence ID" value="EPE35601.1"/>
    <property type="molecule type" value="Genomic_DNA"/>
</dbReference>
<name>S3DUG0_GLAL2</name>
<proteinExistence type="predicted"/>
<dbReference type="RefSeq" id="XP_008077680.1">
    <property type="nucleotide sequence ID" value="XM_008079489.1"/>
</dbReference>
<dbReference type="Proteomes" id="UP000016922">
    <property type="component" value="Unassembled WGS sequence"/>
</dbReference>
<dbReference type="GeneID" id="19470342"/>
<keyword evidence="2" id="KW-1185">Reference proteome</keyword>
<dbReference type="AlphaFoldDB" id="S3DUG0"/>
<sequence>MQEAFINVHGKSWPNVDHLSEASVMSGSTCIELQETETEYEPVSWSVDSGNVHECSPGGYYYGIGAQFEQ</sequence>
<evidence type="ECO:0000313" key="2">
    <source>
        <dbReference type="Proteomes" id="UP000016922"/>
    </source>
</evidence>
<accession>S3DUG0</accession>
<gene>
    <name evidence="1" type="ORF">GLAREA_11301</name>
</gene>
<organism evidence="1 2">
    <name type="scientific">Glarea lozoyensis (strain ATCC 20868 / MF5171)</name>
    <dbReference type="NCBI Taxonomy" id="1116229"/>
    <lineage>
        <taxon>Eukaryota</taxon>
        <taxon>Fungi</taxon>
        <taxon>Dikarya</taxon>
        <taxon>Ascomycota</taxon>
        <taxon>Pezizomycotina</taxon>
        <taxon>Leotiomycetes</taxon>
        <taxon>Helotiales</taxon>
        <taxon>Helotiaceae</taxon>
        <taxon>Glarea</taxon>
    </lineage>
</organism>
<dbReference type="HOGENOM" id="CLU_2757994_0_0_1"/>
<dbReference type="KEGG" id="glz:GLAREA_11301"/>
<evidence type="ECO:0000313" key="1">
    <source>
        <dbReference type="EMBL" id="EPE35601.1"/>
    </source>
</evidence>
<reference evidence="1 2" key="1">
    <citation type="journal article" date="2013" name="BMC Genomics">
        <title>Genomics-driven discovery of the pneumocandin biosynthetic gene cluster in the fungus Glarea lozoyensis.</title>
        <authorList>
            <person name="Chen L."/>
            <person name="Yue Q."/>
            <person name="Zhang X."/>
            <person name="Xiang M."/>
            <person name="Wang C."/>
            <person name="Li S."/>
            <person name="Che Y."/>
            <person name="Ortiz-Lopez F.J."/>
            <person name="Bills G.F."/>
            <person name="Liu X."/>
            <person name="An Z."/>
        </authorList>
    </citation>
    <scope>NUCLEOTIDE SEQUENCE [LARGE SCALE GENOMIC DNA]</scope>
    <source>
        <strain evidence="2">ATCC 20868 / MF5171</strain>
    </source>
</reference>